<evidence type="ECO:0000256" key="7">
    <source>
        <dbReference type="PROSITE-ProRule" id="PRU00433"/>
    </source>
</evidence>
<dbReference type="InterPro" id="IPR015943">
    <property type="entry name" value="WD40/YVTN_repeat-like_dom_sf"/>
</dbReference>
<evidence type="ECO:0000256" key="2">
    <source>
        <dbReference type="ARBA" id="ARBA00022617"/>
    </source>
</evidence>
<dbReference type="SUPFAM" id="SSF46626">
    <property type="entry name" value="Cytochrome c"/>
    <property type="match status" value="1"/>
</dbReference>
<dbReference type="InterPro" id="IPR011429">
    <property type="entry name" value="Cyt_c_Planctomycete-type"/>
</dbReference>
<dbReference type="PANTHER" id="PTHR19848">
    <property type="entry name" value="WD40 REPEAT PROTEIN"/>
    <property type="match status" value="1"/>
</dbReference>
<evidence type="ECO:0000256" key="5">
    <source>
        <dbReference type="ARBA" id="ARBA00023004"/>
    </source>
</evidence>
<dbReference type="GO" id="GO:0046872">
    <property type="term" value="F:metal ion binding"/>
    <property type="evidence" value="ECO:0007669"/>
    <property type="project" value="UniProtKB-KW"/>
</dbReference>
<keyword evidence="3 7" id="KW-0479">Metal-binding</keyword>
<evidence type="ECO:0000313" key="11">
    <source>
        <dbReference type="Proteomes" id="UP000187735"/>
    </source>
</evidence>
<evidence type="ECO:0000256" key="1">
    <source>
        <dbReference type="ARBA" id="ARBA00022574"/>
    </source>
</evidence>
<dbReference type="PANTHER" id="PTHR19848:SF8">
    <property type="entry name" value="F-BOX AND WD REPEAT DOMAIN CONTAINING 7"/>
    <property type="match status" value="1"/>
</dbReference>
<accession>A0A1P8WRU8</accession>
<keyword evidence="1 6" id="KW-0853">WD repeat</keyword>
<dbReference type="InterPro" id="IPR036909">
    <property type="entry name" value="Cyt_c-like_dom_sf"/>
</dbReference>
<feature type="repeat" description="WD" evidence="6">
    <location>
        <begin position="921"/>
        <end position="962"/>
    </location>
</feature>
<dbReference type="InterPro" id="IPR001680">
    <property type="entry name" value="WD40_rpt"/>
</dbReference>
<evidence type="ECO:0000256" key="4">
    <source>
        <dbReference type="ARBA" id="ARBA00022737"/>
    </source>
</evidence>
<dbReference type="Gene3D" id="2.130.10.10">
    <property type="entry name" value="YVTN repeat-like/Quinoprotein amine dehydrogenase"/>
    <property type="match status" value="4"/>
</dbReference>
<organism evidence="10 11">
    <name type="scientific">Fuerstiella marisgermanici</name>
    <dbReference type="NCBI Taxonomy" id="1891926"/>
    <lineage>
        <taxon>Bacteria</taxon>
        <taxon>Pseudomonadati</taxon>
        <taxon>Planctomycetota</taxon>
        <taxon>Planctomycetia</taxon>
        <taxon>Planctomycetales</taxon>
        <taxon>Planctomycetaceae</taxon>
        <taxon>Fuerstiella</taxon>
    </lineage>
</organism>
<keyword evidence="5 7" id="KW-0408">Iron</keyword>
<dbReference type="EMBL" id="CP017641">
    <property type="protein sequence ID" value="APZ96781.1"/>
    <property type="molecule type" value="Genomic_DNA"/>
</dbReference>
<dbReference type="SUPFAM" id="SSF63829">
    <property type="entry name" value="Calcium-dependent phosphotriesterase"/>
    <property type="match status" value="1"/>
</dbReference>
<dbReference type="PROSITE" id="PS50082">
    <property type="entry name" value="WD_REPEATS_2"/>
    <property type="match status" value="3"/>
</dbReference>
<sequence length="968" mass="102314">MNSDNTARKLDSSVANFGLRFGVASRSAVPRSATNWRQFVAVAFAVSAVFSLQATSRADEEKPITPAEVKLGRPVDFAKDIAPILQANCVACHNKGKTEGDLNLEGTETILKGSSSGEIVVPGKPDESYLYNVAARKEESFMPPYPNQVQAKKLTPEQLGLLRQWIIEGAKAGESATSAANMQWQPINNDLTAIYAVDTDPFGRFVAAGRAGTVSIYDLLVKDNVTSLVDPALVEKKSPSQMAHLDYVHSMAFHPNGQMLATSGFQVVKLWERDTSDVTVQVALPSTTSAMVTSSDGTLAAVQQADGVIRVIDLATNQVVNELSGHAADTATLLGIHGPEQQWVSVAIADTVKLLNRSDNAIAAASEPLGSKAVDAAFIAAGNKLVVLQEDGSLRPLALDAEKKTLAAAEPLKSDKGAIKQLRLAEPMLMCRVEGNAVELRKTDTLQPAVIIQSGTPNVSSAISPNAERVATVSPDGVAELWNAKDGKLLATLNTDLSAQRTLAARTADKAVRDARVAVVKGQVTEDEKRVTEQKESLKKAEEEIKKTTEAVAEPKKKLDEAVAKTAEARKALEAKKDDEALKKALEAAEKAETAAKEALAKAEGDVESATKSKTLSEQAIKRAEAKVAERKTLLVAGEAEAKAATDAHAAATEEAKKTVASQLVAFVANELVATVDSSGTTRLWNAADGAATDLLSGSLPEAAQPVNVAGAAKALVMQQADGKVARINAFPQWKLAKVLGPQGDGKPSAFVDRVLTLAFSPDGALLAAGGGEASRSGELTLWNVADGKLVRTFEDAHSDTVYGLDFSADGKYLASAAADKFVKVFDIASGEHVRSYEGHTHHVMDVSWKGDGTTLASAGADNAIKVWNAETGEQTRTITTYSKPVTSLDFIGMEDEFISCSGDKRVFRHRAANGGAVREFKGCPDYVYCSATTADGSLVAAGCEDGILRVWNGKDGKELATFAPATK</sequence>
<name>A0A1P8WRU8_9PLAN</name>
<dbReference type="PROSITE" id="PS50294">
    <property type="entry name" value="WD_REPEATS_REGION"/>
    <property type="match status" value="2"/>
</dbReference>
<feature type="repeat" description="WD" evidence="6">
    <location>
        <begin position="795"/>
        <end position="836"/>
    </location>
</feature>
<dbReference type="OrthoDB" id="223117at2"/>
<evidence type="ECO:0000256" key="6">
    <source>
        <dbReference type="PROSITE-ProRule" id="PRU00221"/>
    </source>
</evidence>
<feature type="repeat" description="WD" evidence="6">
    <location>
        <begin position="837"/>
        <end position="878"/>
    </location>
</feature>
<dbReference type="Pfam" id="PF07635">
    <property type="entry name" value="PSCyt1"/>
    <property type="match status" value="1"/>
</dbReference>
<keyword evidence="8" id="KW-0175">Coiled coil</keyword>
<dbReference type="AlphaFoldDB" id="A0A1P8WRU8"/>
<evidence type="ECO:0000259" key="9">
    <source>
        <dbReference type="PROSITE" id="PS51007"/>
    </source>
</evidence>
<keyword evidence="11" id="KW-1185">Reference proteome</keyword>
<evidence type="ECO:0000256" key="8">
    <source>
        <dbReference type="SAM" id="Coils"/>
    </source>
</evidence>
<dbReference type="GO" id="GO:0009055">
    <property type="term" value="F:electron transfer activity"/>
    <property type="evidence" value="ECO:0007669"/>
    <property type="project" value="InterPro"/>
</dbReference>
<keyword evidence="4" id="KW-0677">Repeat</keyword>
<evidence type="ECO:0000256" key="3">
    <source>
        <dbReference type="ARBA" id="ARBA00022723"/>
    </source>
</evidence>
<dbReference type="Proteomes" id="UP000187735">
    <property type="component" value="Chromosome"/>
</dbReference>
<protein>
    <recommendedName>
        <fullName evidence="9">Cytochrome c domain-containing protein</fullName>
    </recommendedName>
</protein>
<reference evidence="10 11" key="1">
    <citation type="journal article" date="2016" name="Front. Microbiol.">
        <title>Fuerstia marisgermanicae gen. nov., sp. nov., an Unusual Member of the Phylum Planctomycetes from the German Wadden Sea.</title>
        <authorList>
            <person name="Kohn T."/>
            <person name="Heuer A."/>
            <person name="Jogler M."/>
            <person name="Vollmers J."/>
            <person name="Boedeker C."/>
            <person name="Bunk B."/>
            <person name="Rast P."/>
            <person name="Borchert D."/>
            <person name="Glockner I."/>
            <person name="Freese H.M."/>
            <person name="Klenk H.P."/>
            <person name="Overmann J."/>
            <person name="Kaster A.K."/>
            <person name="Rohde M."/>
            <person name="Wiegand S."/>
            <person name="Jogler C."/>
        </authorList>
    </citation>
    <scope>NUCLEOTIDE SEQUENCE [LARGE SCALE GENOMIC DNA]</scope>
    <source>
        <strain evidence="10 11">NH11</strain>
    </source>
</reference>
<dbReference type="InterPro" id="IPR009056">
    <property type="entry name" value="Cyt_c-like_dom"/>
</dbReference>
<evidence type="ECO:0000313" key="10">
    <source>
        <dbReference type="EMBL" id="APZ96781.1"/>
    </source>
</evidence>
<dbReference type="PROSITE" id="PS00678">
    <property type="entry name" value="WD_REPEATS_1"/>
    <property type="match status" value="1"/>
</dbReference>
<dbReference type="InterPro" id="IPR036322">
    <property type="entry name" value="WD40_repeat_dom_sf"/>
</dbReference>
<feature type="domain" description="Cytochrome c" evidence="9">
    <location>
        <begin position="67"/>
        <end position="170"/>
    </location>
</feature>
<dbReference type="GO" id="GO:0020037">
    <property type="term" value="F:heme binding"/>
    <property type="evidence" value="ECO:0007669"/>
    <property type="project" value="InterPro"/>
</dbReference>
<dbReference type="STRING" id="1891926.Fuma_06455"/>
<dbReference type="SMART" id="SM00320">
    <property type="entry name" value="WD40"/>
    <property type="match status" value="9"/>
</dbReference>
<dbReference type="RefSeq" id="WP_077027755.1">
    <property type="nucleotide sequence ID" value="NZ_CP017641.1"/>
</dbReference>
<feature type="coiled-coil region" evidence="8">
    <location>
        <begin position="524"/>
        <end position="606"/>
    </location>
</feature>
<dbReference type="Pfam" id="PF00400">
    <property type="entry name" value="WD40"/>
    <property type="match status" value="5"/>
</dbReference>
<dbReference type="PROSITE" id="PS51007">
    <property type="entry name" value="CYTC"/>
    <property type="match status" value="1"/>
</dbReference>
<dbReference type="InterPro" id="IPR019775">
    <property type="entry name" value="WD40_repeat_CS"/>
</dbReference>
<dbReference type="SUPFAM" id="SSF50978">
    <property type="entry name" value="WD40 repeat-like"/>
    <property type="match status" value="2"/>
</dbReference>
<dbReference type="KEGG" id="fmr:Fuma_06455"/>
<gene>
    <name evidence="10" type="ORF">Fuma_06455</name>
</gene>
<keyword evidence="2 7" id="KW-0349">Heme</keyword>
<proteinExistence type="predicted"/>
<dbReference type="CDD" id="cd00200">
    <property type="entry name" value="WD40"/>
    <property type="match status" value="1"/>
</dbReference>